<dbReference type="EMBL" id="ANNX02000047">
    <property type="protein sequence ID" value="KYC36755.1"/>
    <property type="molecule type" value="Genomic_DNA"/>
</dbReference>
<organism evidence="2 3">
    <name type="scientific">Scytonema hofmannii PCC 7110</name>
    <dbReference type="NCBI Taxonomy" id="128403"/>
    <lineage>
        <taxon>Bacteria</taxon>
        <taxon>Bacillati</taxon>
        <taxon>Cyanobacteriota</taxon>
        <taxon>Cyanophyceae</taxon>
        <taxon>Nostocales</taxon>
        <taxon>Scytonemataceae</taxon>
        <taxon>Scytonema</taxon>
    </lineage>
</organism>
<dbReference type="SUPFAM" id="SSF52980">
    <property type="entry name" value="Restriction endonuclease-like"/>
    <property type="match status" value="1"/>
</dbReference>
<dbReference type="RefSeq" id="WP_017744795.1">
    <property type="nucleotide sequence ID" value="NZ_KQ976354.1"/>
</dbReference>
<dbReference type="AlphaFoldDB" id="A0A139WWE4"/>
<dbReference type="Gene3D" id="3.90.1570.10">
    <property type="entry name" value="tt1808, chain A"/>
    <property type="match status" value="1"/>
</dbReference>
<dbReference type="CDD" id="cd06260">
    <property type="entry name" value="DUF820-like"/>
    <property type="match status" value="1"/>
</dbReference>
<dbReference type="Proteomes" id="UP000076925">
    <property type="component" value="Unassembled WGS sequence"/>
</dbReference>
<evidence type="ECO:0000313" key="2">
    <source>
        <dbReference type="EMBL" id="KYC36755.1"/>
    </source>
</evidence>
<dbReference type="PANTHER" id="PTHR34107:SF4">
    <property type="entry name" value="SLL1222 PROTEIN"/>
    <property type="match status" value="1"/>
</dbReference>
<dbReference type="OrthoDB" id="9808428at2"/>
<evidence type="ECO:0000259" key="1">
    <source>
        <dbReference type="Pfam" id="PF05685"/>
    </source>
</evidence>
<dbReference type="InterPro" id="IPR012296">
    <property type="entry name" value="Nuclease_put_TT1808"/>
</dbReference>
<evidence type="ECO:0000313" key="3">
    <source>
        <dbReference type="Proteomes" id="UP000076925"/>
    </source>
</evidence>
<comment type="caution">
    <text evidence="2">The sequence shown here is derived from an EMBL/GenBank/DDBJ whole genome shotgun (WGS) entry which is preliminary data.</text>
</comment>
<dbReference type="Pfam" id="PF05685">
    <property type="entry name" value="Uma2"/>
    <property type="match status" value="1"/>
</dbReference>
<proteinExistence type="predicted"/>
<keyword evidence="3" id="KW-1185">Reference proteome</keyword>
<dbReference type="STRING" id="128403.WA1_44580"/>
<sequence>MTTTTTTEKIWWTTADLELFPDDGKHYEIIDGELFVTKAPHWKHQEVCVKIGTQLEIWSIQTGLGRVAFAPGIIFTDADNVIPDVVWASHQRLTELLDEAGHLTGAPELVIEVLSPGEKQEKRDRELKLKLYSIQGVNEYWIFDRERQKVEIYRRENAILKLAATLYKDDNLTSPLLPEFSCSVERLFG</sequence>
<dbReference type="InterPro" id="IPR008538">
    <property type="entry name" value="Uma2"/>
</dbReference>
<gene>
    <name evidence="2" type="ORF">WA1_44580</name>
</gene>
<name>A0A139WWE4_9CYAN</name>
<accession>A0A139WWE4</accession>
<protein>
    <recommendedName>
        <fullName evidence="1">Putative restriction endonuclease domain-containing protein</fullName>
    </recommendedName>
</protein>
<feature type="domain" description="Putative restriction endonuclease" evidence="1">
    <location>
        <begin position="18"/>
        <end position="185"/>
    </location>
</feature>
<reference evidence="2 3" key="1">
    <citation type="journal article" date="2013" name="Genome Biol. Evol.">
        <title>Genomes of Stigonematalean cyanobacteria (subsection V) and the evolution of oxygenic photosynthesis from prokaryotes to plastids.</title>
        <authorList>
            <person name="Dagan T."/>
            <person name="Roettger M."/>
            <person name="Stucken K."/>
            <person name="Landan G."/>
            <person name="Koch R."/>
            <person name="Major P."/>
            <person name="Gould S.B."/>
            <person name="Goremykin V.V."/>
            <person name="Rippka R."/>
            <person name="Tandeau de Marsac N."/>
            <person name="Gugger M."/>
            <person name="Lockhart P.J."/>
            <person name="Allen J.F."/>
            <person name="Brune I."/>
            <person name="Maus I."/>
            <person name="Puhler A."/>
            <person name="Martin W.F."/>
        </authorList>
    </citation>
    <scope>NUCLEOTIDE SEQUENCE [LARGE SCALE GENOMIC DNA]</scope>
    <source>
        <strain evidence="2 3">PCC 7110</strain>
    </source>
</reference>
<dbReference type="PANTHER" id="PTHR34107">
    <property type="entry name" value="SLL0198 PROTEIN-RELATED"/>
    <property type="match status" value="1"/>
</dbReference>
<dbReference type="InterPro" id="IPR011335">
    <property type="entry name" value="Restrct_endonuc-II-like"/>
</dbReference>